<gene>
    <name evidence="2" type="ORF">DPMN_058480</name>
</gene>
<organism evidence="2 3">
    <name type="scientific">Dreissena polymorpha</name>
    <name type="common">Zebra mussel</name>
    <name type="synonym">Mytilus polymorpha</name>
    <dbReference type="NCBI Taxonomy" id="45954"/>
    <lineage>
        <taxon>Eukaryota</taxon>
        <taxon>Metazoa</taxon>
        <taxon>Spiralia</taxon>
        <taxon>Lophotrochozoa</taxon>
        <taxon>Mollusca</taxon>
        <taxon>Bivalvia</taxon>
        <taxon>Autobranchia</taxon>
        <taxon>Heteroconchia</taxon>
        <taxon>Euheterodonta</taxon>
        <taxon>Imparidentia</taxon>
        <taxon>Neoheterodontei</taxon>
        <taxon>Myida</taxon>
        <taxon>Dreissenoidea</taxon>
        <taxon>Dreissenidae</taxon>
        <taxon>Dreissena</taxon>
    </lineage>
</organism>
<reference evidence="2" key="2">
    <citation type="submission" date="2020-11" db="EMBL/GenBank/DDBJ databases">
        <authorList>
            <person name="McCartney M.A."/>
            <person name="Auch B."/>
            <person name="Kono T."/>
            <person name="Mallez S."/>
            <person name="Becker A."/>
            <person name="Gohl D.M."/>
            <person name="Silverstein K.A.T."/>
            <person name="Koren S."/>
            <person name="Bechman K.B."/>
            <person name="Herman A."/>
            <person name="Abrahante J.E."/>
            <person name="Garbe J."/>
        </authorList>
    </citation>
    <scope>NUCLEOTIDE SEQUENCE</scope>
    <source>
        <strain evidence="2">Duluth1</strain>
        <tissue evidence="2">Whole animal</tissue>
    </source>
</reference>
<keyword evidence="3" id="KW-1185">Reference proteome</keyword>
<evidence type="ECO:0000259" key="1">
    <source>
        <dbReference type="Pfam" id="PF25900"/>
    </source>
</evidence>
<sequence length="284" mass="32458">MFEFPNKVYVSKIDIYETYHGGGVKAVKCYDVTGTWITLWSTAQVSVIKHSRIFSPSFTSTTTCFSNHIRLDIDCSQANSWVEIDAVMLHGYKDSPPQIVEVYLGLSDGVYSLEGFCNGILDGDCEVQVSGENLVRFVQVKMRPSEAPLQLCEVLVLGFKHIFDEDDIAVQLFDGVDISVRVFHDVDIAVRIFDDVDIAVRMFDDVNIAVRKFVDPSDRRNERECFLDGNYKCSKRACPAASCPVKKMNYRSLDRRIQVVMLRSYKSILDTRELFFWIEPVLRE</sequence>
<dbReference type="Pfam" id="PF25900">
    <property type="entry name" value="PAPPA"/>
    <property type="match status" value="1"/>
</dbReference>
<dbReference type="Proteomes" id="UP000828390">
    <property type="component" value="Unassembled WGS sequence"/>
</dbReference>
<evidence type="ECO:0000313" key="3">
    <source>
        <dbReference type="Proteomes" id="UP000828390"/>
    </source>
</evidence>
<accession>A0A9D4C1U4</accession>
<dbReference type="InterPro" id="IPR058897">
    <property type="entry name" value="PAPPA_SD_C"/>
</dbReference>
<proteinExistence type="predicted"/>
<protein>
    <recommendedName>
        <fullName evidence="1">Pappalysin-1 SD scarf domain-containing protein</fullName>
    </recommendedName>
</protein>
<dbReference type="AlphaFoldDB" id="A0A9D4C1U4"/>
<reference evidence="2" key="1">
    <citation type="journal article" date="2019" name="bioRxiv">
        <title>The Genome of the Zebra Mussel, Dreissena polymorpha: A Resource for Invasive Species Research.</title>
        <authorList>
            <person name="McCartney M.A."/>
            <person name="Auch B."/>
            <person name="Kono T."/>
            <person name="Mallez S."/>
            <person name="Zhang Y."/>
            <person name="Obille A."/>
            <person name="Becker A."/>
            <person name="Abrahante J.E."/>
            <person name="Garbe J."/>
            <person name="Badalamenti J.P."/>
            <person name="Herman A."/>
            <person name="Mangelson H."/>
            <person name="Liachko I."/>
            <person name="Sullivan S."/>
            <person name="Sone E.D."/>
            <person name="Koren S."/>
            <person name="Silverstein K.A.T."/>
            <person name="Beckman K.B."/>
            <person name="Gohl D.M."/>
        </authorList>
    </citation>
    <scope>NUCLEOTIDE SEQUENCE</scope>
    <source>
        <strain evidence="2">Duluth1</strain>
        <tissue evidence="2">Whole animal</tissue>
    </source>
</reference>
<evidence type="ECO:0000313" key="2">
    <source>
        <dbReference type="EMBL" id="KAH3715767.1"/>
    </source>
</evidence>
<comment type="caution">
    <text evidence="2">The sequence shown here is derived from an EMBL/GenBank/DDBJ whole genome shotgun (WGS) entry which is preliminary data.</text>
</comment>
<dbReference type="EMBL" id="JAIWYP010000013">
    <property type="protein sequence ID" value="KAH3715767.1"/>
    <property type="molecule type" value="Genomic_DNA"/>
</dbReference>
<name>A0A9D4C1U4_DREPO</name>
<feature type="domain" description="Pappalysin-1 SD scarf" evidence="1">
    <location>
        <begin position="2"/>
        <end position="96"/>
    </location>
</feature>